<evidence type="ECO:0000313" key="3">
    <source>
        <dbReference type="Proteomes" id="UP000247702"/>
    </source>
</evidence>
<dbReference type="PANTHER" id="PTHR43628">
    <property type="entry name" value="ACTIVATOR OF C KINASE PROTEIN 1-RELATED"/>
    <property type="match status" value="1"/>
</dbReference>
<dbReference type="SMART" id="SM00671">
    <property type="entry name" value="SEL1"/>
    <property type="match status" value="6"/>
</dbReference>
<dbReference type="SUPFAM" id="SSF54695">
    <property type="entry name" value="POZ domain"/>
    <property type="match status" value="1"/>
</dbReference>
<feature type="domain" description="BTB" evidence="1">
    <location>
        <begin position="24"/>
        <end position="99"/>
    </location>
</feature>
<proteinExistence type="predicted"/>
<accession>A0A2Z6RFA1</accession>
<dbReference type="InterPro" id="IPR011990">
    <property type="entry name" value="TPR-like_helical_dom_sf"/>
</dbReference>
<dbReference type="Gene3D" id="1.25.40.10">
    <property type="entry name" value="Tetratricopeptide repeat domain"/>
    <property type="match status" value="1"/>
</dbReference>
<dbReference type="PANTHER" id="PTHR43628:SF1">
    <property type="entry name" value="CHITIN SYNTHASE REGULATORY FACTOR 2-RELATED"/>
    <property type="match status" value="1"/>
</dbReference>
<dbReference type="AlphaFoldDB" id="A0A2Z6RFA1"/>
<sequence length="560" mass="65427">MYDNKFLPKLSQILLEILGDNEFYDMTIEVGNDPYVKIFRAHMVILNYRSPYLRRILSTSVNEKRNDKTLTHIKLPNISPDIFQMVLRYIYGGRLSLEEYDTLDIIKILVASNELGLQELIIHLQLFLIENKKNWMEQNFNLIYQTSFENDSFLKLQNFCSELIFEEPEKVFNSIDFDSLSEQCLISLIQHNNLQMSVIQIWENVLKWGIAQNPELSSDLSSYSKDDFNVLKNTLQHLIPFIKFLNLSHKEFLDKVYPYKKILPKDLRDNLIRHFIGQANIMIEKDFNIMIDEINNFVYKEVNEAFENKLSIQKVNEYFSNHNINVQEVYNWLLNNQVNANSIFLIGYFNLYGIATSKNNERVFNLFINASEKNHTLAQCFVGNYCRYVIENEKLSFEYYEKAASKNYVTAQLEIGHSYRKGIGIEKDFKKAFYWYEKAAKNGDIKAIYNLGTCYINGIGIKKDYNKAFELYKQSAEGGYSCGITMLGYCYNNGIGTKINKQKSFELYQDAANLENDVAQNNLALMYENGDGIIKDIDKAIYWYNKSANQGNETARNKLK</sequence>
<protein>
    <recommendedName>
        <fullName evidence="1">BTB domain-containing protein</fullName>
    </recommendedName>
</protein>
<name>A0A2Z6RFA1_9GLOM</name>
<dbReference type="InterPro" id="IPR000210">
    <property type="entry name" value="BTB/POZ_dom"/>
</dbReference>
<comment type="caution">
    <text evidence="2">The sequence shown here is derived from an EMBL/GenBank/DDBJ whole genome shotgun (WGS) entry which is preliminary data.</text>
</comment>
<reference evidence="2 3" key="1">
    <citation type="submission" date="2017-11" db="EMBL/GenBank/DDBJ databases">
        <title>The genome of Rhizophagus clarus HR1 reveals common genetic basis of auxotrophy among arbuscular mycorrhizal fungi.</title>
        <authorList>
            <person name="Kobayashi Y."/>
        </authorList>
    </citation>
    <scope>NUCLEOTIDE SEQUENCE [LARGE SCALE GENOMIC DNA]</scope>
    <source>
        <strain evidence="2 3">HR1</strain>
    </source>
</reference>
<dbReference type="PROSITE" id="PS50097">
    <property type="entry name" value="BTB"/>
    <property type="match status" value="1"/>
</dbReference>
<evidence type="ECO:0000259" key="1">
    <source>
        <dbReference type="PROSITE" id="PS50097"/>
    </source>
</evidence>
<keyword evidence="3" id="KW-1185">Reference proteome</keyword>
<dbReference type="InterPro" id="IPR006597">
    <property type="entry name" value="Sel1-like"/>
</dbReference>
<dbReference type="Pfam" id="PF08238">
    <property type="entry name" value="Sel1"/>
    <property type="match status" value="6"/>
</dbReference>
<dbReference type="InterPro" id="IPR052945">
    <property type="entry name" value="Mitotic_Regulator"/>
</dbReference>
<dbReference type="Pfam" id="PF00651">
    <property type="entry name" value="BTB"/>
    <property type="match status" value="1"/>
</dbReference>
<dbReference type="CDD" id="cd18186">
    <property type="entry name" value="BTB_POZ_ZBTB_KLHL-like"/>
    <property type="match status" value="1"/>
</dbReference>
<gene>
    <name evidence="2" type="ORF">RclHR1_04140013</name>
</gene>
<dbReference type="Gene3D" id="1.25.40.420">
    <property type="match status" value="1"/>
</dbReference>
<dbReference type="InterPro" id="IPR011333">
    <property type="entry name" value="SKP1/BTB/POZ_sf"/>
</dbReference>
<dbReference type="Proteomes" id="UP000247702">
    <property type="component" value="Unassembled WGS sequence"/>
</dbReference>
<dbReference type="SMART" id="SM00225">
    <property type="entry name" value="BTB"/>
    <property type="match status" value="1"/>
</dbReference>
<organism evidence="2 3">
    <name type="scientific">Rhizophagus clarus</name>
    <dbReference type="NCBI Taxonomy" id="94130"/>
    <lineage>
        <taxon>Eukaryota</taxon>
        <taxon>Fungi</taxon>
        <taxon>Fungi incertae sedis</taxon>
        <taxon>Mucoromycota</taxon>
        <taxon>Glomeromycotina</taxon>
        <taxon>Glomeromycetes</taxon>
        <taxon>Glomerales</taxon>
        <taxon>Glomeraceae</taxon>
        <taxon>Rhizophagus</taxon>
    </lineage>
</organism>
<dbReference type="EMBL" id="BEXD01003491">
    <property type="protein sequence ID" value="GBC01328.1"/>
    <property type="molecule type" value="Genomic_DNA"/>
</dbReference>
<evidence type="ECO:0000313" key="2">
    <source>
        <dbReference type="EMBL" id="GBC01328.1"/>
    </source>
</evidence>
<dbReference type="SUPFAM" id="SSF81901">
    <property type="entry name" value="HCP-like"/>
    <property type="match status" value="2"/>
</dbReference>
<dbReference type="Gene3D" id="3.30.710.10">
    <property type="entry name" value="Potassium Channel Kv1.1, Chain A"/>
    <property type="match status" value="1"/>
</dbReference>